<dbReference type="EMBL" id="JACGWO010000004">
    <property type="protein sequence ID" value="KAK4428556.1"/>
    <property type="molecule type" value="Genomic_DNA"/>
</dbReference>
<gene>
    <name evidence="2" type="ORF">Salat_1155400</name>
</gene>
<organism evidence="2 3">
    <name type="scientific">Sesamum alatum</name>
    <dbReference type="NCBI Taxonomy" id="300844"/>
    <lineage>
        <taxon>Eukaryota</taxon>
        <taxon>Viridiplantae</taxon>
        <taxon>Streptophyta</taxon>
        <taxon>Embryophyta</taxon>
        <taxon>Tracheophyta</taxon>
        <taxon>Spermatophyta</taxon>
        <taxon>Magnoliopsida</taxon>
        <taxon>eudicotyledons</taxon>
        <taxon>Gunneridae</taxon>
        <taxon>Pentapetalae</taxon>
        <taxon>asterids</taxon>
        <taxon>lamiids</taxon>
        <taxon>Lamiales</taxon>
        <taxon>Pedaliaceae</taxon>
        <taxon>Sesamum</taxon>
    </lineage>
</organism>
<dbReference type="AlphaFoldDB" id="A0AAE2CNE5"/>
<comment type="caution">
    <text evidence="2">The sequence shown here is derived from an EMBL/GenBank/DDBJ whole genome shotgun (WGS) entry which is preliminary data.</text>
</comment>
<sequence>MFAEKWGLILLQTGQQTDAACCPCLQQNEGPFCSKQGQQTEDVSCPCLQQKGPSFWPTVMMMSTYLYMKLRGRIEFTVEFLLEKTWWRRKKKCSIKAFHRTIGESQEWR</sequence>
<evidence type="ECO:0000256" key="1">
    <source>
        <dbReference type="SAM" id="SignalP"/>
    </source>
</evidence>
<feature type="signal peptide" evidence="1">
    <location>
        <begin position="1"/>
        <end position="19"/>
    </location>
</feature>
<keyword evidence="3" id="KW-1185">Reference proteome</keyword>
<name>A0AAE2CNE5_9LAMI</name>
<protein>
    <submittedName>
        <fullName evidence="2">Uncharacterized protein</fullName>
    </submittedName>
</protein>
<proteinExistence type="predicted"/>
<feature type="chain" id="PRO_5041991980" evidence="1">
    <location>
        <begin position="20"/>
        <end position="109"/>
    </location>
</feature>
<reference evidence="2" key="2">
    <citation type="journal article" date="2024" name="Plant">
        <title>Genomic evolution and insights into agronomic trait innovations of Sesamum species.</title>
        <authorList>
            <person name="Miao H."/>
            <person name="Wang L."/>
            <person name="Qu L."/>
            <person name="Liu H."/>
            <person name="Sun Y."/>
            <person name="Le M."/>
            <person name="Wang Q."/>
            <person name="Wei S."/>
            <person name="Zheng Y."/>
            <person name="Lin W."/>
            <person name="Duan Y."/>
            <person name="Cao H."/>
            <person name="Xiong S."/>
            <person name="Wang X."/>
            <person name="Wei L."/>
            <person name="Li C."/>
            <person name="Ma Q."/>
            <person name="Ju M."/>
            <person name="Zhao R."/>
            <person name="Li G."/>
            <person name="Mu C."/>
            <person name="Tian Q."/>
            <person name="Mei H."/>
            <person name="Zhang T."/>
            <person name="Gao T."/>
            <person name="Zhang H."/>
        </authorList>
    </citation>
    <scope>NUCLEOTIDE SEQUENCE</scope>
    <source>
        <strain evidence="2">3651</strain>
    </source>
</reference>
<reference evidence="2" key="1">
    <citation type="submission" date="2020-06" db="EMBL/GenBank/DDBJ databases">
        <authorList>
            <person name="Li T."/>
            <person name="Hu X."/>
            <person name="Zhang T."/>
            <person name="Song X."/>
            <person name="Zhang H."/>
            <person name="Dai N."/>
            <person name="Sheng W."/>
            <person name="Hou X."/>
            <person name="Wei L."/>
        </authorList>
    </citation>
    <scope>NUCLEOTIDE SEQUENCE</scope>
    <source>
        <strain evidence="2">3651</strain>
        <tissue evidence="2">Leaf</tissue>
    </source>
</reference>
<evidence type="ECO:0000313" key="2">
    <source>
        <dbReference type="EMBL" id="KAK4428556.1"/>
    </source>
</evidence>
<evidence type="ECO:0000313" key="3">
    <source>
        <dbReference type="Proteomes" id="UP001293254"/>
    </source>
</evidence>
<accession>A0AAE2CNE5</accession>
<keyword evidence="1" id="KW-0732">Signal</keyword>
<dbReference type="Proteomes" id="UP001293254">
    <property type="component" value="Unassembled WGS sequence"/>
</dbReference>